<sequence length="127" mass="14796">MDILIHITTDEKSVNHKECFIKWMDLAARMKKNETVDECNLKKNQIKSGVLAKHFEENNFSYKISCTHNLAFQGHTDRLFSKGNGNFLGLIKMILEFDPILQKHLREIKSHEVSDHYLGKNIQIQIV</sequence>
<protein>
    <submittedName>
        <fullName evidence="2">Uncharacterized protein LOC136080398</fullName>
    </submittedName>
</protein>
<dbReference type="GeneID" id="136080398"/>
<organism evidence="1 2">
    <name type="scientific">Hydra vulgaris</name>
    <name type="common">Hydra</name>
    <name type="synonym">Hydra attenuata</name>
    <dbReference type="NCBI Taxonomy" id="6087"/>
    <lineage>
        <taxon>Eukaryota</taxon>
        <taxon>Metazoa</taxon>
        <taxon>Cnidaria</taxon>
        <taxon>Hydrozoa</taxon>
        <taxon>Hydroidolina</taxon>
        <taxon>Anthoathecata</taxon>
        <taxon>Aplanulata</taxon>
        <taxon>Hydridae</taxon>
        <taxon>Hydra</taxon>
    </lineage>
</organism>
<dbReference type="RefSeq" id="XP_065653087.1">
    <property type="nucleotide sequence ID" value="XM_065797015.1"/>
</dbReference>
<name>A0ABM4BV69_HYDVU</name>
<dbReference type="Proteomes" id="UP001652625">
    <property type="component" value="Chromosome 05"/>
</dbReference>
<dbReference type="PANTHER" id="PTHR45749">
    <property type="match status" value="1"/>
</dbReference>
<dbReference type="PANTHER" id="PTHR45749:SF21">
    <property type="entry name" value="DUF4371 DOMAIN-CONTAINING PROTEIN"/>
    <property type="match status" value="1"/>
</dbReference>
<gene>
    <name evidence="2" type="primary">LOC136080398</name>
</gene>
<proteinExistence type="predicted"/>
<keyword evidence="1" id="KW-1185">Reference proteome</keyword>
<evidence type="ECO:0000313" key="2">
    <source>
        <dbReference type="RefSeq" id="XP_065653087.1"/>
    </source>
</evidence>
<reference evidence="2" key="1">
    <citation type="submission" date="2025-08" db="UniProtKB">
        <authorList>
            <consortium name="RefSeq"/>
        </authorList>
    </citation>
    <scope>IDENTIFICATION</scope>
</reference>
<accession>A0ABM4BV69</accession>
<evidence type="ECO:0000313" key="1">
    <source>
        <dbReference type="Proteomes" id="UP001652625"/>
    </source>
</evidence>